<reference evidence="1" key="1">
    <citation type="submission" date="2021-01" db="EMBL/GenBank/DDBJ databases">
        <authorList>
            <person name="Corre E."/>
            <person name="Pelletier E."/>
            <person name="Niang G."/>
            <person name="Scheremetjew M."/>
            <person name="Finn R."/>
            <person name="Kale V."/>
            <person name="Holt S."/>
            <person name="Cochrane G."/>
            <person name="Meng A."/>
            <person name="Brown T."/>
            <person name="Cohen L."/>
        </authorList>
    </citation>
    <scope>NUCLEOTIDE SEQUENCE</scope>
    <source>
        <strain evidence="1">B650</strain>
    </source>
</reference>
<accession>A0A7S2PLC5</accession>
<protein>
    <submittedName>
        <fullName evidence="1">Uncharacterized protein</fullName>
    </submittedName>
</protein>
<evidence type="ECO:0000313" key="1">
    <source>
        <dbReference type="EMBL" id="CAD9606460.1"/>
    </source>
</evidence>
<gene>
    <name evidence="1" type="ORF">LDAN0321_LOCUS18462</name>
</gene>
<sequence>MNEIQQQVDEIQALKQYLLDLGVVVETIQGGGSEPIDIMAHLGERSGYKAVVWRAGCWGSRGVASILNGAFQWVSAHLAVDAGGGKFWQLMLAERCIQAACGPESKVKVMTEENDISLEYCDDADADKDCVLQVAGRSIRHVRVDCRVAVVNPDRKRELIGWRKTKPMPVKSFHEEEAPWFL</sequence>
<dbReference type="AlphaFoldDB" id="A0A7S2PLC5"/>
<name>A0A7S2PLC5_9STRA</name>
<dbReference type="EMBL" id="HBGY01029737">
    <property type="protein sequence ID" value="CAD9606460.1"/>
    <property type="molecule type" value="Transcribed_RNA"/>
</dbReference>
<proteinExistence type="predicted"/>
<organism evidence="1">
    <name type="scientific">Leptocylindrus danicus</name>
    <dbReference type="NCBI Taxonomy" id="163516"/>
    <lineage>
        <taxon>Eukaryota</taxon>
        <taxon>Sar</taxon>
        <taxon>Stramenopiles</taxon>
        <taxon>Ochrophyta</taxon>
        <taxon>Bacillariophyta</taxon>
        <taxon>Coscinodiscophyceae</taxon>
        <taxon>Chaetocerotophycidae</taxon>
        <taxon>Leptocylindrales</taxon>
        <taxon>Leptocylindraceae</taxon>
        <taxon>Leptocylindrus</taxon>
    </lineage>
</organism>